<dbReference type="SMART" id="SM00343">
    <property type="entry name" value="ZnF_C2HC"/>
    <property type="match status" value="1"/>
</dbReference>
<dbReference type="Gene3D" id="4.10.60.10">
    <property type="entry name" value="Zinc finger, CCHC-type"/>
    <property type="match status" value="1"/>
</dbReference>
<feature type="domain" description="CCHC-type" evidence="3">
    <location>
        <begin position="259"/>
        <end position="274"/>
    </location>
</feature>
<dbReference type="GO" id="GO:0008270">
    <property type="term" value="F:zinc ion binding"/>
    <property type="evidence" value="ECO:0007669"/>
    <property type="project" value="UniProtKB-KW"/>
</dbReference>
<dbReference type="SUPFAM" id="SSF57756">
    <property type="entry name" value="Retrovirus zinc finger-like domains"/>
    <property type="match status" value="1"/>
</dbReference>
<dbReference type="PROSITE" id="PS50158">
    <property type="entry name" value="ZF_CCHC"/>
    <property type="match status" value="1"/>
</dbReference>
<accession>A0A6L2ND38</accession>
<gene>
    <name evidence="4" type="ORF">Tci_056121</name>
</gene>
<dbReference type="EMBL" id="BKCJ010008828">
    <property type="protein sequence ID" value="GEU84143.1"/>
    <property type="molecule type" value="Genomic_DNA"/>
</dbReference>
<name>A0A6L2ND38_TANCI</name>
<reference evidence="4" key="1">
    <citation type="journal article" date="2019" name="Sci. Rep.">
        <title>Draft genome of Tanacetum cinerariifolium, the natural source of mosquito coil.</title>
        <authorList>
            <person name="Yamashiro T."/>
            <person name="Shiraishi A."/>
            <person name="Satake H."/>
            <person name="Nakayama K."/>
        </authorList>
    </citation>
    <scope>NUCLEOTIDE SEQUENCE</scope>
</reference>
<feature type="region of interest" description="Disordered" evidence="2">
    <location>
        <begin position="207"/>
        <end position="226"/>
    </location>
</feature>
<proteinExistence type="predicted"/>
<dbReference type="Pfam" id="PF00098">
    <property type="entry name" value="zf-CCHC"/>
    <property type="match status" value="1"/>
</dbReference>
<dbReference type="Pfam" id="PF14223">
    <property type="entry name" value="Retrotran_gag_2"/>
    <property type="match status" value="1"/>
</dbReference>
<evidence type="ECO:0000259" key="3">
    <source>
        <dbReference type="PROSITE" id="PS50158"/>
    </source>
</evidence>
<protein>
    <recommendedName>
        <fullName evidence="3">CCHC-type domain-containing protein</fullName>
    </recommendedName>
</protein>
<dbReference type="AlphaFoldDB" id="A0A6L2ND38"/>
<evidence type="ECO:0000313" key="4">
    <source>
        <dbReference type="EMBL" id="GEU84143.1"/>
    </source>
</evidence>
<organism evidence="4">
    <name type="scientific">Tanacetum cinerariifolium</name>
    <name type="common">Dalmatian daisy</name>
    <name type="synonym">Chrysanthemum cinerariifolium</name>
    <dbReference type="NCBI Taxonomy" id="118510"/>
    <lineage>
        <taxon>Eukaryota</taxon>
        <taxon>Viridiplantae</taxon>
        <taxon>Streptophyta</taxon>
        <taxon>Embryophyta</taxon>
        <taxon>Tracheophyta</taxon>
        <taxon>Spermatophyta</taxon>
        <taxon>Magnoliopsida</taxon>
        <taxon>eudicotyledons</taxon>
        <taxon>Gunneridae</taxon>
        <taxon>Pentapetalae</taxon>
        <taxon>asterids</taxon>
        <taxon>campanulids</taxon>
        <taxon>Asterales</taxon>
        <taxon>Asteraceae</taxon>
        <taxon>Asteroideae</taxon>
        <taxon>Anthemideae</taxon>
        <taxon>Anthemidinae</taxon>
        <taxon>Tanacetum</taxon>
    </lineage>
</organism>
<comment type="caution">
    <text evidence="4">The sequence shown here is derived from an EMBL/GenBank/DDBJ whole genome shotgun (WGS) entry which is preliminary data.</text>
</comment>
<evidence type="ECO:0000256" key="1">
    <source>
        <dbReference type="PROSITE-ProRule" id="PRU00047"/>
    </source>
</evidence>
<sequence length="306" mass="35498">MEAGSKDRPPMLAPGIYNDIYSTVYACPNACEMWKAIERLKQGESINVQDLETNLFWEFGKFTSQDGESLESYYSRFYKMMNKLTRNQCKVTNHQVNVQFLLQLQPEWQRFMTLVKQSQELKNVSYHKLFDILKQHQHEVNEIQAEKIARVANPLALVAQQQQLYHPQTYPTHYNQNSSTRSKDKEIDKLMALISLSFKKIYKPTNNNLRTSSNTSRVNQDNSPRIHKNAGYEHQRLGNVARAGETVGSTVVQKSGIQCYNCKEYGHVARECQKPKRAKDAAYHREKMLLCKQEEARIQLNAEQAD</sequence>
<keyword evidence="1" id="KW-0862">Zinc</keyword>
<dbReference type="InterPro" id="IPR001878">
    <property type="entry name" value="Znf_CCHC"/>
</dbReference>
<feature type="compositionally biased region" description="Low complexity" evidence="2">
    <location>
        <begin position="207"/>
        <end position="219"/>
    </location>
</feature>
<dbReference type="GO" id="GO:0003676">
    <property type="term" value="F:nucleic acid binding"/>
    <property type="evidence" value="ECO:0007669"/>
    <property type="project" value="InterPro"/>
</dbReference>
<evidence type="ECO:0000256" key="2">
    <source>
        <dbReference type="SAM" id="MobiDB-lite"/>
    </source>
</evidence>
<keyword evidence="1" id="KW-0479">Metal-binding</keyword>
<dbReference type="InterPro" id="IPR036875">
    <property type="entry name" value="Znf_CCHC_sf"/>
</dbReference>
<keyword evidence="1" id="KW-0863">Zinc-finger</keyword>